<dbReference type="Proteomes" id="UP000266861">
    <property type="component" value="Unassembled WGS sequence"/>
</dbReference>
<protein>
    <submittedName>
        <fullName evidence="2">Uncharacterized protein</fullName>
    </submittedName>
</protein>
<feature type="region of interest" description="Disordered" evidence="1">
    <location>
        <begin position="1"/>
        <end position="49"/>
    </location>
</feature>
<accession>A0A397GI96</accession>
<evidence type="ECO:0000313" key="3">
    <source>
        <dbReference type="Proteomes" id="UP000266861"/>
    </source>
</evidence>
<name>A0A397GI96_9GLOM</name>
<comment type="caution">
    <text evidence="2">The sequence shown here is derived from an EMBL/GenBank/DDBJ whole genome shotgun (WGS) entry which is preliminary data.</text>
</comment>
<proteinExistence type="predicted"/>
<sequence length="111" mass="12840">MDSMKQSPLRNSITFNEEEEEGVGEPNSEIDFYQGEYGTGNQSDDEEDGRKIRPEFLKQDQAYDEFKSHGESGDYLNVNDQIELIRESILKKGFLSLAGIYENYKKPEYII</sequence>
<keyword evidence="3" id="KW-1185">Reference proteome</keyword>
<dbReference type="AlphaFoldDB" id="A0A397GI96"/>
<reference evidence="2 3" key="1">
    <citation type="submission" date="2018-08" db="EMBL/GenBank/DDBJ databases">
        <title>Genome and evolution of the arbuscular mycorrhizal fungus Diversispora epigaea (formerly Glomus versiforme) and its bacterial endosymbionts.</title>
        <authorList>
            <person name="Sun X."/>
            <person name="Fei Z."/>
            <person name="Harrison M."/>
        </authorList>
    </citation>
    <scope>NUCLEOTIDE SEQUENCE [LARGE SCALE GENOMIC DNA]</scope>
    <source>
        <strain evidence="2 3">IT104</strain>
    </source>
</reference>
<dbReference type="EMBL" id="PQFF01000428">
    <property type="protein sequence ID" value="RHZ50682.1"/>
    <property type="molecule type" value="Genomic_DNA"/>
</dbReference>
<feature type="compositionally biased region" description="Polar residues" evidence="1">
    <location>
        <begin position="1"/>
        <end position="15"/>
    </location>
</feature>
<organism evidence="2 3">
    <name type="scientific">Diversispora epigaea</name>
    <dbReference type="NCBI Taxonomy" id="1348612"/>
    <lineage>
        <taxon>Eukaryota</taxon>
        <taxon>Fungi</taxon>
        <taxon>Fungi incertae sedis</taxon>
        <taxon>Mucoromycota</taxon>
        <taxon>Glomeromycotina</taxon>
        <taxon>Glomeromycetes</taxon>
        <taxon>Diversisporales</taxon>
        <taxon>Diversisporaceae</taxon>
        <taxon>Diversispora</taxon>
    </lineage>
</organism>
<evidence type="ECO:0000256" key="1">
    <source>
        <dbReference type="SAM" id="MobiDB-lite"/>
    </source>
</evidence>
<evidence type="ECO:0000313" key="2">
    <source>
        <dbReference type="EMBL" id="RHZ50682.1"/>
    </source>
</evidence>
<gene>
    <name evidence="2" type="ORF">Glove_493g37</name>
</gene>